<gene>
    <name evidence="2" type="ORF">PBY51_011071</name>
</gene>
<feature type="region of interest" description="Disordered" evidence="1">
    <location>
        <begin position="68"/>
        <end position="90"/>
    </location>
</feature>
<comment type="caution">
    <text evidence="2">The sequence shown here is derived from an EMBL/GenBank/DDBJ whole genome shotgun (WGS) entry which is preliminary data.</text>
</comment>
<dbReference type="AlphaFoldDB" id="A0AAN7XBF8"/>
<dbReference type="Proteomes" id="UP001346869">
    <property type="component" value="Unassembled WGS sequence"/>
</dbReference>
<evidence type="ECO:0000313" key="3">
    <source>
        <dbReference type="Proteomes" id="UP001346869"/>
    </source>
</evidence>
<reference evidence="2 3" key="2">
    <citation type="journal article" date="2023" name="Mol. Biol. Evol.">
        <title>Genomics of Secondarily Temperate Adaptation in the Only Non-Antarctic Icefish.</title>
        <authorList>
            <person name="Rivera-Colon A.G."/>
            <person name="Rayamajhi N."/>
            <person name="Minhas B.F."/>
            <person name="Madrigal G."/>
            <person name="Bilyk K.T."/>
            <person name="Yoon V."/>
            <person name="Hune M."/>
            <person name="Gregory S."/>
            <person name="Cheng C.H.C."/>
            <person name="Catchen J.M."/>
        </authorList>
    </citation>
    <scope>NUCLEOTIDE SEQUENCE [LARGE SCALE GENOMIC DNA]</scope>
    <source>
        <strain evidence="2">JMC-PN-2008</strain>
    </source>
</reference>
<reference evidence="2 3" key="1">
    <citation type="journal article" date="2023" name="Genes (Basel)">
        <title>Chromosome-Level Genome Assembly and Circadian Gene Repertoire of the Patagonia Blennie Eleginops maclovinus-The Closest Ancestral Proxy of Antarctic Cryonotothenioids.</title>
        <authorList>
            <person name="Cheng C.C."/>
            <person name="Rivera-Colon A.G."/>
            <person name="Minhas B.F."/>
            <person name="Wilson L."/>
            <person name="Rayamajhi N."/>
            <person name="Vargas-Chacoff L."/>
            <person name="Catchen J.M."/>
        </authorList>
    </citation>
    <scope>NUCLEOTIDE SEQUENCE [LARGE SCALE GENOMIC DNA]</scope>
    <source>
        <strain evidence="2">JMC-PN-2008</strain>
    </source>
</reference>
<accession>A0AAN7XBF8</accession>
<protein>
    <submittedName>
        <fullName evidence="2">Uncharacterized protein</fullName>
    </submittedName>
</protein>
<proteinExistence type="predicted"/>
<keyword evidence="3" id="KW-1185">Reference proteome</keyword>
<evidence type="ECO:0000313" key="2">
    <source>
        <dbReference type="EMBL" id="KAK5857857.1"/>
    </source>
</evidence>
<name>A0AAN7XBF8_ELEMC</name>
<organism evidence="2 3">
    <name type="scientific">Eleginops maclovinus</name>
    <name type="common">Patagonian blennie</name>
    <name type="synonym">Eleginus maclovinus</name>
    <dbReference type="NCBI Taxonomy" id="56733"/>
    <lineage>
        <taxon>Eukaryota</taxon>
        <taxon>Metazoa</taxon>
        <taxon>Chordata</taxon>
        <taxon>Craniata</taxon>
        <taxon>Vertebrata</taxon>
        <taxon>Euteleostomi</taxon>
        <taxon>Actinopterygii</taxon>
        <taxon>Neopterygii</taxon>
        <taxon>Teleostei</taxon>
        <taxon>Neoteleostei</taxon>
        <taxon>Acanthomorphata</taxon>
        <taxon>Eupercaria</taxon>
        <taxon>Perciformes</taxon>
        <taxon>Notothenioidei</taxon>
        <taxon>Eleginopidae</taxon>
        <taxon>Eleginops</taxon>
    </lineage>
</organism>
<evidence type="ECO:0000256" key="1">
    <source>
        <dbReference type="SAM" id="MobiDB-lite"/>
    </source>
</evidence>
<feature type="compositionally biased region" description="Basic and acidic residues" evidence="1">
    <location>
        <begin position="78"/>
        <end position="90"/>
    </location>
</feature>
<sequence length="90" mass="9470">MVRGRPDSNLPNGRRTVELKIETSDGGRACDTDDEGGLEGKEQDWRGLCGGGGHGFDTAGGVQVHRLSAAGKGGSSRTDNKKTETQQERG</sequence>
<dbReference type="EMBL" id="JAUZQC010000016">
    <property type="protein sequence ID" value="KAK5857857.1"/>
    <property type="molecule type" value="Genomic_DNA"/>
</dbReference>